<dbReference type="AlphaFoldDB" id="A0A0G4I2M2"/>
<name>A0A0G4I2M2_9ALVE</name>
<evidence type="ECO:0000256" key="1">
    <source>
        <dbReference type="PROSITE-ProRule" id="PRU00023"/>
    </source>
</evidence>
<evidence type="ECO:0000313" key="2">
    <source>
        <dbReference type="EMBL" id="CEM51129.1"/>
    </source>
</evidence>
<dbReference type="Gene3D" id="1.25.40.20">
    <property type="entry name" value="Ankyrin repeat-containing domain"/>
    <property type="match status" value="1"/>
</dbReference>
<dbReference type="PhylomeDB" id="A0A0G4I2M2"/>
<dbReference type="Pfam" id="PF12796">
    <property type="entry name" value="Ank_2"/>
    <property type="match status" value="1"/>
</dbReference>
<keyword evidence="1" id="KW-0040">ANK repeat</keyword>
<gene>
    <name evidence="2" type="ORF">Cvel_10407</name>
</gene>
<organism evidence="2">
    <name type="scientific">Chromera velia CCMP2878</name>
    <dbReference type="NCBI Taxonomy" id="1169474"/>
    <lineage>
        <taxon>Eukaryota</taxon>
        <taxon>Sar</taxon>
        <taxon>Alveolata</taxon>
        <taxon>Colpodellida</taxon>
        <taxon>Chromeraceae</taxon>
        <taxon>Chromera</taxon>
    </lineage>
</organism>
<proteinExistence type="predicted"/>
<dbReference type="PROSITE" id="PS50088">
    <property type="entry name" value="ANK_REPEAT"/>
    <property type="match status" value="1"/>
</dbReference>
<dbReference type="InterPro" id="IPR036770">
    <property type="entry name" value="Ankyrin_rpt-contain_sf"/>
</dbReference>
<reference evidence="2" key="1">
    <citation type="submission" date="2014-11" db="EMBL/GenBank/DDBJ databases">
        <authorList>
            <person name="Otto D Thomas"/>
            <person name="Naeem Raeece"/>
        </authorList>
    </citation>
    <scope>NUCLEOTIDE SEQUENCE</scope>
</reference>
<sequence>MADYPVKPGFWSCLNGKTYLALPPPVGAPPPKKTGACQVAPANSDAENIERIYAFAKAGMWNVVEELLKTAPEHANVTSTKSKSGFTLLHQTAWWKHPSAIQMLLNHGAALHLKTADGRTPLDVAKQQNAPTEVLVLLESNHE</sequence>
<dbReference type="SUPFAM" id="SSF48403">
    <property type="entry name" value="Ankyrin repeat"/>
    <property type="match status" value="1"/>
</dbReference>
<dbReference type="InterPro" id="IPR002110">
    <property type="entry name" value="Ankyrin_rpt"/>
</dbReference>
<protein>
    <submittedName>
        <fullName evidence="2">Uncharacterized protein</fullName>
    </submittedName>
</protein>
<feature type="repeat" description="ANK" evidence="1">
    <location>
        <begin position="84"/>
        <end position="116"/>
    </location>
</feature>
<dbReference type="EMBL" id="CDMZ01004860">
    <property type="protein sequence ID" value="CEM51129.1"/>
    <property type="molecule type" value="Genomic_DNA"/>
</dbReference>
<dbReference type="VEuPathDB" id="CryptoDB:Cvel_10407"/>
<accession>A0A0G4I2M2</accession>